<evidence type="ECO:0000256" key="3">
    <source>
        <dbReference type="ARBA" id="ARBA00023274"/>
    </source>
</evidence>
<evidence type="ECO:0000259" key="5">
    <source>
        <dbReference type="Pfam" id="PF01248"/>
    </source>
</evidence>
<reference evidence="6 7" key="1">
    <citation type="journal article" date="2017" name="Nat. Ecol. Evol.">
        <title>Scallop genome provides insights into evolution of bilaterian karyotype and development.</title>
        <authorList>
            <person name="Wang S."/>
            <person name="Zhang J."/>
            <person name="Jiao W."/>
            <person name="Li J."/>
            <person name="Xun X."/>
            <person name="Sun Y."/>
            <person name="Guo X."/>
            <person name="Huan P."/>
            <person name="Dong B."/>
            <person name="Zhang L."/>
            <person name="Hu X."/>
            <person name="Sun X."/>
            <person name="Wang J."/>
            <person name="Zhao C."/>
            <person name="Wang Y."/>
            <person name="Wang D."/>
            <person name="Huang X."/>
            <person name="Wang R."/>
            <person name="Lv J."/>
            <person name="Li Y."/>
            <person name="Zhang Z."/>
            <person name="Liu B."/>
            <person name="Lu W."/>
            <person name="Hui Y."/>
            <person name="Liang J."/>
            <person name="Zhou Z."/>
            <person name="Hou R."/>
            <person name="Li X."/>
            <person name="Liu Y."/>
            <person name="Li H."/>
            <person name="Ning X."/>
            <person name="Lin Y."/>
            <person name="Zhao L."/>
            <person name="Xing Q."/>
            <person name="Dou J."/>
            <person name="Li Y."/>
            <person name="Mao J."/>
            <person name="Guo H."/>
            <person name="Dou H."/>
            <person name="Li T."/>
            <person name="Mu C."/>
            <person name="Jiang W."/>
            <person name="Fu Q."/>
            <person name="Fu X."/>
            <person name="Miao Y."/>
            <person name="Liu J."/>
            <person name="Yu Q."/>
            <person name="Li R."/>
            <person name="Liao H."/>
            <person name="Li X."/>
            <person name="Kong Y."/>
            <person name="Jiang Z."/>
            <person name="Chourrout D."/>
            <person name="Li R."/>
            <person name="Bao Z."/>
        </authorList>
    </citation>
    <scope>NUCLEOTIDE SEQUENCE [LARGE SCALE GENOMIC DNA]</scope>
    <source>
        <strain evidence="6 7">PY_sf001</strain>
    </source>
</reference>
<dbReference type="STRING" id="6573.A0A210Q1P2"/>
<dbReference type="PRINTS" id="PR00881">
    <property type="entry name" value="L7ARS6FAMILY"/>
</dbReference>
<comment type="caution">
    <text evidence="6">The sequence shown here is derived from an EMBL/GenBank/DDBJ whole genome shotgun (WGS) entry which is preliminary data.</text>
</comment>
<keyword evidence="3 4" id="KW-0687">Ribonucleoprotein</keyword>
<sequence>MDLISLHDSPMKKKGKKKVAAAPLMAKRAVEQKKVVNPLIEKRPRNFGIGQDIQPKRDLSRFVKWPKYIRLQRQKAVLLQRLKVPPPINQFKQTLDGKTATQVFRLMDKYKPESKQARKARLKVRAEQRASGGEDVPTKRPPVVRSGVNSITCLVEQKKAQLVIIAHDVDPLEIVLFLPALCRKMGVPYCIVKGKARLGRVVNRKTATCLALTNVNPEDKSSLNKLVEAVKTNFNERHEEIRRHWGGGQMGSKSQARISKLEKAKAKEIAQKMG</sequence>
<dbReference type="FunFam" id="3.30.1330.30:FF:000003">
    <property type="entry name" value="60S ribosomal protein L7a"/>
    <property type="match status" value="1"/>
</dbReference>
<accession>A0A210Q1P2</accession>
<dbReference type="EMBL" id="NEDP02005240">
    <property type="protein sequence ID" value="OWF42661.1"/>
    <property type="molecule type" value="Genomic_DNA"/>
</dbReference>
<dbReference type="Gene3D" id="3.30.1330.30">
    <property type="match status" value="1"/>
</dbReference>
<dbReference type="InterPro" id="IPR029064">
    <property type="entry name" value="Ribosomal_eL30-like_sf"/>
</dbReference>
<evidence type="ECO:0000313" key="6">
    <source>
        <dbReference type="EMBL" id="OWF42661.1"/>
    </source>
</evidence>
<dbReference type="PRINTS" id="PR00882">
    <property type="entry name" value="RIBOSOMALL7A"/>
</dbReference>
<comment type="similarity">
    <text evidence="1 4">Belongs to the eukaryotic ribosomal protein eL8 family.</text>
</comment>
<gene>
    <name evidence="6" type="ORF">KP79_PYT04845</name>
</gene>
<name>A0A210Q1P2_MIZYE</name>
<dbReference type="GO" id="GO:0042254">
    <property type="term" value="P:ribosome biogenesis"/>
    <property type="evidence" value="ECO:0007669"/>
    <property type="project" value="InterPro"/>
</dbReference>
<keyword evidence="7" id="KW-1185">Reference proteome</keyword>
<evidence type="ECO:0000256" key="2">
    <source>
        <dbReference type="ARBA" id="ARBA00022980"/>
    </source>
</evidence>
<dbReference type="PROSITE" id="PS01082">
    <property type="entry name" value="RIBOSOMAL_L7AE"/>
    <property type="match status" value="1"/>
</dbReference>
<protein>
    <recommendedName>
        <fullName evidence="4">60S ribosomal protein L7a</fullName>
    </recommendedName>
</protein>
<dbReference type="PANTHER" id="PTHR23105">
    <property type="entry name" value="RIBOSOMAL PROTEIN L7AE FAMILY MEMBER"/>
    <property type="match status" value="1"/>
</dbReference>
<dbReference type="Pfam" id="PF01248">
    <property type="entry name" value="Ribosomal_L7Ae"/>
    <property type="match status" value="1"/>
</dbReference>
<dbReference type="AlphaFoldDB" id="A0A210Q1P2"/>
<dbReference type="InterPro" id="IPR018492">
    <property type="entry name" value="Ribosomal_eL8/Nhp2"/>
</dbReference>
<dbReference type="SUPFAM" id="SSF55315">
    <property type="entry name" value="L30e-like"/>
    <property type="match status" value="1"/>
</dbReference>
<keyword evidence="2 4" id="KW-0689">Ribosomal protein</keyword>
<dbReference type="Proteomes" id="UP000242188">
    <property type="component" value="Unassembled WGS sequence"/>
</dbReference>
<dbReference type="InterPro" id="IPR050257">
    <property type="entry name" value="eL8/uL1-like"/>
</dbReference>
<proteinExistence type="inferred from homology"/>
<evidence type="ECO:0000256" key="4">
    <source>
        <dbReference type="RuleBase" id="RU367042"/>
    </source>
</evidence>
<organism evidence="6 7">
    <name type="scientific">Mizuhopecten yessoensis</name>
    <name type="common">Japanese scallop</name>
    <name type="synonym">Patinopecten yessoensis</name>
    <dbReference type="NCBI Taxonomy" id="6573"/>
    <lineage>
        <taxon>Eukaryota</taxon>
        <taxon>Metazoa</taxon>
        <taxon>Spiralia</taxon>
        <taxon>Lophotrochozoa</taxon>
        <taxon>Mollusca</taxon>
        <taxon>Bivalvia</taxon>
        <taxon>Autobranchia</taxon>
        <taxon>Pteriomorphia</taxon>
        <taxon>Pectinida</taxon>
        <taxon>Pectinoidea</taxon>
        <taxon>Pectinidae</taxon>
        <taxon>Mizuhopecten</taxon>
    </lineage>
</organism>
<dbReference type="InterPro" id="IPR004037">
    <property type="entry name" value="Ribosomal_eL8-like_CS"/>
</dbReference>
<dbReference type="OrthoDB" id="29563at2759"/>
<comment type="function">
    <text evidence="4">Component of the ribosome.</text>
</comment>
<dbReference type="GO" id="GO:0022625">
    <property type="term" value="C:cytosolic large ribosomal subunit"/>
    <property type="evidence" value="ECO:0007669"/>
    <property type="project" value="UniProtKB-UniRule"/>
</dbReference>
<feature type="domain" description="Ribosomal protein eL8/eL30/eS12/Gadd45" evidence="5">
    <location>
        <begin position="139"/>
        <end position="223"/>
    </location>
</feature>
<evidence type="ECO:0000313" key="7">
    <source>
        <dbReference type="Proteomes" id="UP000242188"/>
    </source>
</evidence>
<dbReference type="GO" id="GO:0003723">
    <property type="term" value="F:RNA binding"/>
    <property type="evidence" value="ECO:0007669"/>
    <property type="project" value="UniProtKB-UniRule"/>
</dbReference>
<dbReference type="InterPro" id="IPR001921">
    <property type="entry name" value="Ribosomal_eL8_euk"/>
</dbReference>
<evidence type="ECO:0000256" key="1">
    <source>
        <dbReference type="ARBA" id="ARBA00007337"/>
    </source>
</evidence>
<dbReference type="InterPro" id="IPR004038">
    <property type="entry name" value="Ribosomal_eL8/eL30/eS12/Gad45"/>
</dbReference>